<accession>A0A9P5Y098</accession>
<dbReference type="GO" id="GO:0016491">
    <property type="term" value="F:oxidoreductase activity"/>
    <property type="evidence" value="ECO:0007669"/>
    <property type="project" value="UniProtKB-KW"/>
</dbReference>
<dbReference type="EMBL" id="MU150327">
    <property type="protein sequence ID" value="KAF9458936.1"/>
    <property type="molecule type" value="Genomic_DNA"/>
</dbReference>
<sequence>MSTTTSPTRVALVTGGAQGIGRAIALQLASDGLDVAVNDIPSKSASLDSVVDEIKSLGRKAVALPSDVRKEEEVKNMVDKTVGELGRLDVMVANAGVPHVSSFMEADLDAWEALFSVNIRGVILCYKYAAKQMVKQGSGGRIIGASSICGLKGFANVGAYCASKAAVRSLTQTAALELAEHGITVNAYAPGVIETAMTTHESDAALGGATAATKLLLNIPNSKTAQPEVVAGLVSYIASPGSHFVTGQIISVDGGLNV</sequence>
<evidence type="ECO:0000313" key="5">
    <source>
        <dbReference type="EMBL" id="KAF9458936.1"/>
    </source>
</evidence>
<dbReference type="SUPFAM" id="SSF51735">
    <property type="entry name" value="NAD(P)-binding Rossmann-fold domains"/>
    <property type="match status" value="1"/>
</dbReference>
<dbReference type="Gene3D" id="3.40.50.720">
    <property type="entry name" value="NAD(P)-binding Rossmann-like Domain"/>
    <property type="match status" value="1"/>
</dbReference>
<comment type="caution">
    <text evidence="5">The sequence shown here is derived from an EMBL/GenBank/DDBJ whole genome shotgun (WGS) entry which is preliminary data.</text>
</comment>
<keyword evidence="6" id="KW-1185">Reference proteome</keyword>
<dbReference type="PANTHER" id="PTHR24321">
    <property type="entry name" value="DEHYDROGENASES, SHORT CHAIN"/>
    <property type="match status" value="1"/>
</dbReference>
<dbReference type="PRINTS" id="PR00080">
    <property type="entry name" value="SDRFAMILY"/>
</dbReference>
<evidence type="ECO:0000256" key="2">
    <source>
        <dbReference type="ARBA" id="ARBA00022857"/>
    </source>
</evidence>
<protein>
    <recommendedName>
        <fullName evidence="7">NAD-binding protein</fullName>
    </recommendedName>
</protein>
<keyword evidence="2" id="KW-0521">NADP</keyword>
<dbReference type="Pfam" id="PF00106">
    <property type="entry name" value="adh_short"/>
    <property type="match status" value="1"/>
</dbReference>
<dbReference type="InterPro" id="IPR036291">
    <property type="entry name" value="NAD(P)-bd_dom_sf"/>
</dbReference>
<dbReference type="Proteomes" id="UP000807353">
    <property type="component" value="Unassembled WGS sequence"/>
</dbReference>
<evidence type="ECO:0000313" key="6">
    <source>
        <dbReference type="Proteomes" id="UP000807353"/>
    </source>
</evidence>
<proteinExistence type="inferred from homology"/>
<keyword evidence="3" id="KW-0560">Oxidoreductase</keyword>
<dbReference type="PANTHER" id="PTHR24321:SF8">
    <property type="entry name" value="ESTRADIOL 17-BETA-DEHYDROGENASE 8-RELATED"/>
    <property type="match status" value="1"/>
</dbReference>
<dbReference type="PROSITE" id="PS00061">
    <property type="entry name" value="ADH_SHORT"/>
    <property type="match status" value="1"/>
</dbReference>
<evidence type="ECO:0008006" key="7">
    <source>
        <dbReference type="Google" id="ProtNLM"/>
    </source>
</evidence>
<dbReference type="OrthoDB" id="498125at2759"/>
<dbReference type="PRINTS" id="PR00081">
    <property type="entry name" value="GDHRDH"/>
</dbReference>
<name>A0A9P5Y098_9AGAR</name>
<reference evidence="5" key="1">
    <citation type="submission" date="2020-11" db="EMBL/GenBank/DDBJ databases">
        <authorList>
            <consortium name="DOE Joint Genome Institute"/>
            <person name="Ahrendt S."/>
            <person name="Riley R."/>
            <person name="Andreopoulos W."/>
            <person name="Labutti K."/>
            <person name="Pangilinan J."/>
            <person name="Ruiz-Duenas F.J."/>
            <person name="Barrasa J.M."/>
            <person name="Sanchez-Garcia M."/>
            <person name="Camarero S."/>
            <person name="Miyauchi S."/>
            <person name="Serrano A."/>
            <person name="Linde D."/>
            <person name="Babiker R."/>
            <person name="Drula E."/>
            <person name="Ayuso-Fernandez I."/>
            <person name="Pacheco R."/>
            <person name="Padilla G."/>
            <person name="Ferreira P."/>
            <person name="Barriuso J."/>
            <person name="Kellner H."/>
            <person name="Castanera R."/>
            <person name="Alfaro M."/>
            <person name="Ramirez L."/>
            <person name="Pisabarro A.G."/>
            <person name="Kuo A."/>
            <person name="Tritt A."/>
            <person name="Lipzen A."/>
            <person name="He G."/>
            <person name="Yan M."/>
            <person name="Ng V."/>
            <person name="Cullen D."/>
            <person name="Martin F."/>
            <person name="Rosso M.-N."/>
            <person name="Henrissat B."/>
            <person name="Hibbett D."/>
            <person name="Martinez A.T."/>
            <person name="Grigoriev I.V."/>
        </authorList>
    </citation>
    <scope>NUCLEOTIDE SEQUENCE</scope>
    <source>
        <strain evidence="5">CBS 247.69</strain>
    </source>
</reference>
<comment type="similarity">
    <text evidence="1 4">Belongs to the short-chain dehydrogenases/reductases (SDR) family.</text>
</comment>
<gene>
    <name evidence="5" type="ORF">BDZ94DRAFT_1070425</name>
</gene>
<evidence type="ECO:0000256" key="4">
    <source>
        <dbReference type="RuleBase" id="RU000363"/>
    </source>
</evidence>
<dbReference type="InterPro" id="IPR020904">
    <property type="entry name" value="Sc_DH/Rdtase_CS"/>
</dbReference>
<organism evidence="5 6">
    <name type="scientific">Collybia nuda</name>
    <dbReference type="NCBI Taxonomy" id="64659"/>
    <lineage>
        <taxon>Eukaryota</taxon>
        <taxon>Fungi</taxon>
        <taxon>Dikarya</taxon>
        <taxon>Basidiomycota</taxon>
        <taxon>Agaricomycotina</taxon>
        <taxon>Agaricomycetes</taxon>
        <taxon>Agaricomycetidae</taxon>
        <taxon>Agaricales</taxon>
        <taxon>Tricholomatineae</taxon>
        <taxon>Clitocybaceae</taxon>
        <taxon>Collybia</taxon>
    </lineage>
</organism>
<dbReference type="FunFam" id="3.40.50.720:FF:000084">
    <property type="entry name" value="Short-chain dehydrogenase reductase"/>
    <property type="match status" value="1"/>
</dbReference>
<evidence type="ECO:0000256" key="3">
    <source>
        <dbReference type="ARBA" id="ARBA00023002"/>
    </source>
</evidence>
<evidence type="ECO:0000256" key="1">
    <source>
        <dbReference type="ARBA" id="ARBA00006484"/>
    </source>
</evidence>
<dbReference type="AlphaFoldDB" id="A0A9P5Y098"/>
<dbReference type="InterPro" id="IPR002347">
    <property type="entry name" value="SDR_fam"/>
</dbReference>